<gene>
    <name evidence="6" type="ORF">Q763_08520</name>
</gene>
<organism evidence="6 7">
    <name type="scientific">Flavobacterium beibuense F44-8</name>
    <dbReference type="NCBI Taxonomy" id="1406840"/>
    <lineage>
        <taxon>Bacteria</taxon>
        <taxon>Pseudomonadati</taxon>
        <taxon>Bacteroidota</taxon>
        <taxon>Flavobacteriia</taxon>
        <taxon>Flavobacteriales</taxon>
        <taxon>Flavobacteriaceae</taxon>
        <taxon>Flavobacterium</taxon>
    </lineage>
</organism>
<proteinExistence type="predicted"/>
<feature type="transmembrane region" description="Helical" evidence="5">
    <location>
        <begin position="97"/>
        <end position="123"/>
    </location>
</feature>
<evidence type="ECO:0000313" key="6">
    <source>
        <dbReference type="EMBL" id="KGO81118.1"/>
    </source>
</evidence>
<name>A0A0A2LPF9_9FLAO</name>
<feature type="transmembrane region" description="Helical" evidence="5">
    <location>
        <begin position="6"/>
        <end position="24"/>
    </location>
</feature>
<keyword evidence="2 5" id="KW-0812">Transmembrane</keyword>
<comment type="caution">
    <text evidence="6">The sequence shown here is derived from an EMBL/GenBank/DDBJ whole genome shotgun (WGS) entry which is preliminary data.</text>
</comment>
<evidence type="ECO:0000256" key="2">
    <source>
        <dbReference type="ARBA" id="ARBA00022692"/>
    </source>
</evidence>
<accession>A0A0A2LPF9</accession>
<dbReference type="PANTHER" id="PTHR37306:SF1">
    <property type="entry name" value="COLICIN V PRODUCTION PROTEIN"/>
    <property type="match status" value="1"/>
</dbReference>
<keyword evidence="4 5" id="KW-0472">Membrane</keyword>
<dbReference type="Pfam" id="PF02674">
    <property type="entry name" value="Colicin_V"/>
    <property type="match status" value="1"/>
</dbReference>
<evidence type="ECO:0000256" key="5">
    <source>
        <dbReference type="SAM" id="Phobius"/>
    </source>
</evidence>
<evidence type="ECO:0000256" key="3">
    <source>
        <dbReference type="ARBA" id="ARBA00022989"/>
    </source>
</evidence>
<dbReference type="InterPro" id="IPR003825">
    <property type="entry name" value="Colicin-V_CvpA"/>
</dbReference>
<dbReference type="STRING" id="1406840.Q763_08520"/>
<evidence type="ECO:0000256" key="4">
    <source>
        <dbReference type="ARBA" id="ARBA00023136"/>
    </source>
</evidence>
<dbReference type="AlphaFoldDB" id="A0A0A2LPF9"/>
<evidence type="ECO:0000313" key="7">
    <source>
        <dbReference type="Proteomes" id="UP000030129"/>
    </source>
</evidence>
<protein>
    <submittedName>
        <fullName evidence="6">Colicin V production protein</fullName>
    </submittedName>
</protein>
<reference evidence="6 7" key="1">
    <citation type="submission" date="2013-09" db="EMBL/GenBank/DDBJ databases">
        <authorList>
            <person name="Zeng Z."/>
            <person name="Chen C."/>
        </authorList>
    </citation>
    <scope>NUCLEOTIDE SEQUENCE [LARGE SCALE GENOMIC DNA]</scope>
    <source>
        <strain evidence="6 7">F44-8</strain>
    </source>
</reference>
<dbReference type="GO" id="GO:0009403">
    <property type="term" value="P:toxin biosynthetic process"/>
    <property type="evidence" value="ECO:0007669"/>
    <property type="project" value="InterPro"/>
</dbReference>
<feature type="transmembrane region" description="Helical" evidence="5">
    <location>
        <begin position="31"/>
        <end position="56"/>
    </location>
</feature>
<dbReference type="EMBL" id="JRLV01000008">
    <property type="protein sequence ID" value="KGO81118.1"/>
    <property type="molecule type" value="Genomic_DNA"/>
</dbReference>
<keyword evidence="3 5" id="KW-1133">Transmembrane helix</keyword>
<dbReference type="RefSeq" id="WP_035133144.1">
    <property type="nucleotide sequence ID" value="NZ_JRLV01000008.1"/>
</dbReference>
<sequence length="183" mass="20631">MSVIDIILGGLLLYGLIKGLWRGLFVELASLVSLIAGIFIALKFSGFLAGVLIKYVEWEPRYISITAFLITFIGVVLGIILLAKFFTKLADFASMGLLNRILGGVFGFLKMVLILSVSLNFFLKLNSNNVLAKEETLEESIFFYPMLEISNTIFPILEEWFTDFKEQQLPEEKPEVFSDEQTI</sequence>
<feature type="transmembrane region" description="Helical" evidence="5">
    <location>
        <begin position="62"/>
        <end position="85"/>
    </location>
</feature>
<evidence type="ECO:0000256" key="1">
    <source>
        <dbReference type="ARBA" id="ARBA00004141"/>
    </source>
</evidence>
<comment type="subcellular location">
    <subcellularLocation>
        <location evidence="1">Membrane</location>
        <topology evidence="1">Multi-pass membrane protein</topology>
    </subcellularLocation>
</comment>
<dbReference type="GO" id="GO:0016020">
    <property type="term" value="C:membrane"/>
    <property type="evidence" value="ECO:0007669"/>
    <property type="project" value="UniProtKB-SubCell"/>
</dbReference>
<keyword evidence="7" id="KW-1185">Reference proteome</keyword>
<dbReference type="eggNOG" id="COG1286">
    <property type="taxonomic scope" value="Bacteria"/>
</dbReference>
<dbReference type="PANTHER" id="PTHR37306">
    <property type="entry name" value="COLICIN V PRODUCTION PROTEIN"/>
    <property type="match status" value="1"/>
</dbReference>
<dbReference type="Proteomes" id="UP000030129">
    <property type="component" value="Unassembled WGS sequence"/>
</dbReference>